<dbReference type="PANTHER" id="PTHR39611:SF2">
    <property type="entry name" value="HYDROXYPROLINE-RICH GLYCOPROTEIN DZ-HRGP"/>
    <property type="match status" value="1"/>
</dbReference>
<dbReference type="AlphaFoldDB" id="A0AAD9SXE1"/>
<dbReference type="InterPro" id="IPR055936">
    <property type="entry name" value="DUF7514"/>
</dbReference>
<dbReference type="PANTHER" id="PTHR39611">
    <property type="entry name" value="HYDROXYPROLINE-RICH GLYCOPROTEIN DZ-HRGP-RELATED"/>
    <property type="match status" value="1"/>
</dbReference>
<comment type="caution">
    <text evidence="3">The sequence shown here is derived from an EMBL/GenBank/DDBJ whole genome shotgun (WGS) entry which is preliminary data.</text>
</comment>
<dbReference type="Proteomes" id="UP001285354">
    <property type="component" value="Unassembled WGS sequence"/>
</dbReference>
<feature type="compositionally biased region" description="Basic residues" evidence="1">
    <location>
        <begin position="333"/>
        <end position="344"/>
    </location>
</feature>
<evidence type="ECO:0000256" key="1">
    <source>
        <dbReference type="SAM" id="MobiDB-lite"/>
    </source>
</evidence>
<dbReference type="Pfam" id="PF24355">
    <property type="entry name" value="DUF7514"/>
    <property type="match status" value="1"/>
</dbReference>
<gene>
    <name evidence="3" type="ORF">QTJ16_004747</name>
</gene>
<proteinExistence type="predicted"/>
<evidence type="ECO:0000313" key="3">
    <source>
        <dbReference type="EMBL" id="KAK2625435.1"/>
    </source>
</evidence>
<keyword evidence="4" id="KW-1185">Reference proteome</keyword>
<feature type="compositionally biased region" description="Basic and acidic residues" evidence="1">
    <location>
        <begin position="239"/>
        <end position="252"/>
    </location>
</feature>
<reference evidence="3" key="1">
    <citation type="submission" date="2023-06" db="EMBL/GenBank/DDBJ databases">
        <title>Draft genome of Marssonina rosae.</title>
        <authorList>
            <person name="Cheng Q."/>
        </authorList>
    </citation>
    <scope>NUCLEOTIDE SEQUENCE</scope>
    <source>
        <strain evidence="3">R4</strain>
    </source>
</reference>
<evidence type="ECO:0000259" key="2">
    <source>
        <dbReference type="Pfam" id="PF24355"/>
    </source>
</evidence>
<sequence>MQAPPQPHPAADAQKDAKAYYGYLFEADKKPTKLLDAMLRGIAAYISAEIGNKDEKGLTPDKLASFYKAVGGNYDCLSLPSNAPSHARLASADHLCAALFVDVPHPSISWIYASIGCQHCLLPTLNDFTPPSIPALTPRGFVRWQSIEILLGPEEHVPFIQNAIRLFPIVNPSTGLPFPLPLPQEAFPLVPDAEVSKWHDQCARELRQRASPTEEDSRPSLPPKPKVQGSYVHVRPGRVSRDSSYFERERSTRPPPLSRPVAYHHVSSAGYVQTPVRPGMSRSPSHRARQFRAPEDAATARGRRASFPENRMPSPSPAESPPQTRYPEERERRHSHPRQAHRRGSMSEDASSSEDGGRPMVDRRRRRRSYAHEPPRPPVAVRYTAAAPAPSVPEHKKSRERERERDREAEHRKRKSFPTIPIDISGKLSAPFLLGKRGERTRERKARSSSRSGGSGNVRWKDLDVGAVKGLWGEASGGSVEDDVGGSGGRYRERDRERERRRPRRGSYDERESGREYSGREREREKFVDGWVPSAVSDGRRFIERERERERDRERRYVSPVRGVDGRRYPTHG</sequence>
<name>A0AAD9SXE1_9HELO</name>
<feature type="compositionally biased region" description="Basic and acidic residues" evidence="1">
    <location>
        <begin position="490"/>
        <end position="525"/>
    </location>
</feature>
<feature type="compositionally biased region" description="Basic and acidic residues" evidence="1">
    <location>
        <begin position="564"/>
        <end position="573"/>
    </location>
</feature>
<feature type="compositionally biased region" description="Basic and acidic residues" evidence="1">
    <location>
        <begin position="543"/>
        <end position="557"/>
    </location>
</feature>
<accession>A0AAD9SXE1</accession>
<feature type="region of interest" description="Disordered" evidence="1">
    <location>
        <begin position="543"/>
        <end position="573"/>
    </location>
</feature>
<protein>
    <recommendedName>
        <fullName evidence="2">DUF7514 domain-containing protein</fullName>
    </recommendedName>
</protein>
<feature type="region of interest" description="Disordered" evidence="1">
    <location>
        <begin position="206"/>
        <end position="525"/>
    </location>
</feature>
<evidence type="ECO:0000313" key="4">
    <source>
        <dbReference type="Proteomes" id="UP001285354"/>
    </source>
</evidence>
<feature type="domain" description="DUF7514" evidence="2">
    <location>
        <begin position="22"/>
        <end position="203"/>
    </location>
</feature>
<feature type="compositionally biased region" description="Basic and acidic residues" evidence="1">
    <location>
        <begin position="393"/>
        <end position="411"/>
    </location>
</feature>
<organism evidence="3 4">
    <name type="scientific">Diplocarpon rosae</name>
    <dbReference type="NCBI Taxonomy" id="946125"/>
    <lineage>
        <taxon>Eukaryota</taxon>
        <taxon>Fungi</taxon>
        <taxon>Dikarya</taxon>
        <taxon>Ascomycota</taxon>
        <taxon>Pezizomycotina</taxon>
        <taxon>Leotiomycetes</taxon>
        <taxon>Helotiales</taxon>
        <taxon>Drepanopezizaceae</taxon>
        <taxon>Diplocarpon</taxon>
    </lineage>
</organism>
<dbReference type="EMBL" id="JAUBYV010000007">
    <property type="protein sequence ID" value="KAK2625435.1"/>
    <property type="molecule type" value="Genomic_DNA"/>
</dbReference>